<evidence type="ECO:0000256" key="1">
    <source>
        <dbReference type="ARBA" id="ARBA00010851"/>
    </source>
</evidence>
<dbReference type="PANTHER" id="PTHR44119:SF4">
    <property type="entry name" value="AEROBIC COBALTOCHELATASE SUBUNIT COBN"/>
    <property type="match status" value="1"/>
</dbReference>
<dbReference type="CDD" id="cd10150">
    <property type="entry name" value="CobN_like"/>
    <property type="match status" value="1"/>
</dbReference>
<comment type="similarity">
    <text evidence="1">Belongs to the Mg-chelatase subunit H family.</text>
</comment>
<reference evidence="3 4" key="1">
    <citation type="submission" date="2017-04" db="EMBL/GenBank/DDBJ databases">
        <authorList>
            <person name="Afonso C.L."/>
            <person name="Miller P.J."/>
            <person name="Scott M.A."/>
            <person name="Spackman E."/>
            <person name="Goraichik I."/>
            <person name="Dimitrov K.M."/>
            <person name="Suarez D.L."/>
            <person name="Swayne D.E."/>
        </authorList>
    </citation>
    <scope>NUCLEOTIDE SEQUENCE [LARGE SCALE GENOMIC DNA]</scope>
    <source>
        <strain evidence="3 4">ToBE</strain>
    </source>
</reference>
<accession>A0A1W1VCI1</accession>
<dbReference type="Pfam" id="PF02514">
    <property type="entry name" value="CobN-Mg_chel"/>
    <property type="match status" value="1"/>
</dbReference>
<protein>
    <submittedName>
        <fullName evidence="3">Cobaltochelatase CobN</fullName>
    </submittedName>
</protein>
<dbReference type="STRING" id="698762.SAMN00808754_0395"/>
<dbReference type="NCBIfam" id="TIGR02257">
    <property type="entry name" value="cobalto_cobN"/>
    <property type="match status" value="1"/>
</dbReference>
<dbReference type="GO" id="GO:0016851">
    <property type="term" value="F:magnesium chelatase activity"/>
    <property type="evidence" value="ECO:0007669"/>
    <property type="project" value="InterPro"/>
</dbReference>
<dbReference type="Proteomes" id="UP000192569">
    <property type="component" value="Chromosome I"/>
</dbReference>
<dbReference type="RefSeq" id="WP_084663521.1">
    <property type="nucleotide sequence ID" value="NZ_LT838272.1"/>
</dbReference>
<evidence type="ECO:0000313" key="3">
    <source>
        <dbReference type="EMBL" id="SMB91167.1"/>
    </source>
</evidence>
<dbReference type="GO" id="GO:0009236">
    <property type="term" value="P:cobalamin biosynthetic process"/>
    <property type="evidence" value="ECO:0007669"/>
    <property type="project" value="InterPro"/>
</dbReference>
<evidence type="ECO:0000313" key="4">
    <source>
        <dbReference type="Proteomes" id="UP000192569"/>
    </source>
</evidence>
<keyword evidence="4" id="KW-1185">Reference proteome</keyword>
<dbReference type="NCBIfam" id="TIGR02025">
    <property type="entry name" value="BchH"/>
    <property type="match status" value="1"/>
</dbReference>
<proteinExistence type="inferred from homology"/>
<dbReference type="InterPro" id="IPR011953">
    <property type="entry name" value="Cobalto_CobN"/>
</dbReference>
<organism evidence="3 4">
    <name type="scientific">Thermanaeromonas toyohensis ToBE</name>
    <dbReference type="NCBI Taxonomy" id="698762"/>
    <lineage>
        <taxon>Bacteria</taxon>
        <taxon>Bacillati</taxon>
        <taxon>Bacillota</taxon>
        <taxon>Clostridia</taxon>
        <taxon>Neomoorellales</taxon>
        <taxon>Neomoorellaceae</taxon>
        <taxon>Thermanaeromonas</taxon>
    </lineage>
</organism>
<dbReference type="GO" id="GO:0015995">
    <property type="term" value="P:chlorophyll biosynthetic process"/>
    <property type="evidence" value="ECO:0007669"/>
    <property type="project" value="InterPro"/>
</dbReference>
<sequence>MGFKICFYTAIEGELGVLSRAVLKVQQDYGQIVEVRAFSHRGEGGESTRQICQLACGVDLIIVHLMGGPDSLPGLQDLVQLARGNNLPLAVVPSVGDDSQLLLSLSNMEPEDYRQVRLYIAYGGEENLKNLLLWAASRYGGVEVVAAEPRPLPWEGFYHPDYPDPERAAAYLKEKLKENRPVIGILFYQSSWVAGNTAFIDELVRQIEKRNGVALPVFLYATRNDELGSHGLAWVLENYFMQDGLPVVDVVVNTLMFSQTMATPTFSRVGEKGLYERLGVPLIKAIVSLTPYEEWEKSQQGLGPLDVVISVALPEFDGNLISVPIATREESGEDPLTGAVLTRYVPIPQRINKVASLALRWAWLRRKPNRDKRVAIILHNYPPRNDRIGCAFGLDTPASVHRLLVAMRAAGYRVEDLPPDGAALMERILSGLTNERGWLDPRELDQRAEARVEAETYQEWFNSFPDPARKRLSRDWGEPPGEVFTYQGHLLIPGILLGNVFIGIQPPRGFLEDPATIYHSPDLAPPHHYLAYYRWLRDVFQADMVFHIGKHGSLEWLPGKGIGLSEACFPDLAIGDLPHVYPYIINNPGEGTQAKRRTHACIIDHLPPIMTRAETYDELAEIEILVKEYHTAKTLDYSKLPTLRNLIWQKVEAAKLEYDLGLKREEAEANWESFLERLHSYLYEVKDSLIRDGLHILGQPPQGKALVEMLLSLTRFPNGELPSLRERLASLKGYDFRKLLEQPGYFDPQKGRTYAEVLDEIEELSRKFIEGLSDSGFNKEALSRITEELLGCQDEEIERLGIYICSSLVPALKATEQEIGNCIRALEGGFIPPGPSGAPTRGMADILPTGRNFYSLDPQAIPTRAAWEVGKKLAEALLERYLKEMGAYPQSVGMVIWATSTMRTGGEDIAQALYLLGVRPVWEEKSGRIKGLAVIPLEELGRPRVDVVIRASGLFRDAFLNVIHLLDRAVEMVAGLNEPEDMNFVAAHVQAEVAAQIAAGVEEERAWEQALWRIFSDAPGTYGAGVSTLIAAKNWKDVRDLGEVYITWGGYAYSRRAYGQEAKETFRRRLITVEATIKNEDTREIDMFDSDDFYSYHGGMVAAVKAVKGVAPISFSGDSSDPRRVRVRTLEEETRHIFRSRVLNPKWIESMKRHGYKGAADFASLVEVSFGWDATAEVLDDWLYEALAQKYALDPDMQEWFKKVNPWALQTITAQLLEAIERGMWQARSDMVTALKELYLEIEGELEAKTEGQSTLEISSLPVGTSREGKW</sequence>
<dbReference type="InterPro" id="IPR003672">
    <property type="entry name" value="CobN/Mg_chltase"/>
</dbReference>
<dbReference type="OrthoDB" id="9757976at2"/>
<dbReference type="GO" id="GO:0051116">
    <property type="term" value="F:cobaltochelatase activity"/>
    <property type="evidence" value="ECO:0007669"/>
    <property type="project" value="InterPro"/>
</dbReference>
<dbReference type="PANTHER" id="PTHR44119">
    <property type="entry name" value="MAGNESIUM-CHELATASE SUBUNIT CHLH, CHLOROPLASTIC"/>
    <property type="match status" value="1"/>
</dbReference>
<dbReference type="InterPro" id="IPR011771">
    <property type="entry name" value="BchH"/>
</dbReference>
<gene>
    <name evidence="3" type="ORF">SAMN00808754_0395</name>
</gene>
<feature type="domain" description="CobN/magnesium chelatase" evidence="2">
    <location>
        <begin position="119"/>
        <end position="1231"/>
    </location>
</feature>
<dbReference type="AlphaFoldDB" id="A0A1W1VCI1"/>
<evidence type="ECO:0000259" key="2">
    <source>
        <dbReference type="Pfam" id="PF02514"/>
    </source>
</evidence>
<dbReference type="EMBL" id="LT838272">
    <property type="protein sequence ID" value="SMB91167.1"/>
    <property type="molecule type" value="Genomic_DNA"/>
</dbReference>
<name>A0A1W1VCI1_9FIRM</name>